<reference evidence="8 9" key="1">
    <citation type="submission" date="2018-05" db="EMBL/GenBank/DDBJ databases">
        <authorList>
            <person name="Goeker M."/>
            <person name="Huntemann M."/>
            <person name="Clum A."/>
            <person name="Pillay M."/>
            <person name="Palaniappan K."/>
            <person name="Varghese N."/>
            <person name="Mikhailova N."/>
            <person name="Stamatis D."/>
            <person name="Reddy T."/>
            <person name="Daum C."/>
            <person name="Shapiro N."/>
            <person name="Ivanova N."/>
            <person name="Kyrpides N."/>
            <person name="Woyke T."/>
        </authorList>
    </citation>
    <scope>NUCLEOTIDE SEQUENCE [LARGE SCALE GENOMIC DNA]</scope>
    <source>
        <strain evidence="8 9">DSM 26524</strain>
    </source>
</reference>
<evidence type="ECO:0000256" key="2">
    <source>
        <dbReference type="ARBA" id="ARBA00022729"/>
    </source>
</evidence>
<evidence type="ECO:0000256" key="6">
    <source>
        <dbReference type="SAM" id="MobiDB-lite"/>
    </source>
</evidence>
<dbReference type="RefSeq" id="WP_109625606.1">
    <property type="nucleotide sequence ID" value="NZ_CABJAT010000007.1"/>
</dbReference>
<dbReference type="EMBL" id="QGGY01000003">
    <property type="protein sequence ID" value="PWJ77511.1"/>
    <property type="molecule type" value="Genomic_DNA"/>
</dbReference>
<evidence type="ECO:0000256" key="4">
    <source>
        <dbReference type="ARBA" id="ARBA00023139"/>
    </source>
</evidence>
<evidence type="ECO:0000256" key="5">
    <source>
        <dbReference type="ARBA" id="ARBA00023288"/>
    </source>
</evidence>
<keyword evidence="4" id="KW-0564">Palmitate</keyword>
<dbReference type="InterPro" id="IPR006059">
    <property type="entry name" value="SBP"/>
</dbReference>
<keyword evidence="9" id="KW-1185">Reference proteome</keyword>
<sequence length="459" mass="50301">MRRKTVKKLFSVLLAGTMALSLAACGDGSGKDTEKAAVPETAAKEETEAAKTKASEDGDVVLEFWDMPWGSVAYQEAAQALVKRFNEEHPGITVNYTSVPWDGDYQTFNVAITSGNAPDVSTGSGYSPFQFDAMGEILPLDDLMEEMKADGSADFEETAMKQFVQNGHQVAMPWNLDPKCIYYRKDILEENNIPVPTTWDELLDACKQLSNGDFYGMAIESAGAWPLNIFLINNGVSFIDENKQAAFTSDGVKETLEYFRTLSEEKVIAPGSAGYTAAEAQKLFLQGKAAFIPTSADFANSIKDQGEEFYNNVELLAPLTAPSGTSLSIMGCNGIMAYQQTEHPDEAKMFIRWWLENSDTLWTEGGMGAFPALRTKYTLDVFTQDKFKAALIEKVLPVSVPLNYPSENAFPAMNSIQGELLTSQACSMVLGTDKPVEDIMNEINDKVITILDSFGTGEE</sequence>
<dbReference type="Proteomes" id="UP000245412">
    <property type="component" value="Unassembled WGS sequence"/>
</dbReference>
<accession>A0AB73T7E7</accession>
<evidence type="ECO:0000256" key="1">
    <source>
        <dbReference type="ARBA" id="ARBA00022475"/>
    </source>
</evidence>
<feature type="region of interest" description="Disordered" evidence="6">
    <location>
        <begin position="26"/>
        <end position="54"/>
    </location>
</feature>
<dbReference type="PANTHER" id="PTHR43649:SF33">
    <property type="entry name" value="POLYGALACTURONAN_RHAMNOGALACTURONAN-BINDING PROTEIN YTCQ"/>
    <property type="match status" value="1"/>
</dbReference>
<keyword evidence="3" id="KW-0472">Membrane</keyword>
<feature type="compositionally biased region" description="Basic and acidic residues" evidence="6">
    <location>
        <begin position="29"/>
        <end position="54"/>
    </location>
</feature>
<feature type="chain" id="PRO_5044491972" evidence="7">
    <location>
        <begin position="24"/>
        <end position="459"/>
    </location>
</feature>
<dbReference type="SUPFAM" id="SSF53850">
    <property type="entry name" value="Periplasmic binding protein-like II"/>
    <property type="match status" value="1"/>
</dbReference>
<keyword evidence="5" id="KW-0449">Lipoprotein</keyword>
<dbReference type="InterPro" id="IPR050490">
    <property type="entry name" value="Bact_solute-bd_prot1"/>
</dbReference>
<proteinExistence type="predicted"/>
<organism evidence="8 9">
    <name type="scientific">Murimonas intestini</name>
    <dbReference type="NCBI Taxonomy" id="1337051"/>
    <lineage>
        <taxon>Bacteria</taxon>
        <taxon>Bacillati</taxon>
        <taxon>Bacillota</taxon>
        <taxon>Clostridia</taxon>
        <taxon>Lachnospirales</taxon>
        <taxon>Lachnospiraceae</taxon>
        <taxon>Murimonas</taxon>
    </lineage>
</organism>
<feature type="signal peptide" evidence="7">
    <location>
        <begin position="1"/>
        <end position="23"/>
    </location>
</feature>
<gene>
    <name evidence="8" type="ORF">C7383_103357</name>
</gene>
<dbReference type="Pfam" id="PF01547">
    <property type="entry name" value="SBP_bac_1"/>
    <property type="match status" value="1"/>
</dbReference>
<name>A0AB73T7E7_9FIRM</name>
<keyword evidence="2 7" id="KW-0732">Signal</keyword>
<dbReference type="AlphaFoldDB" id="A0AB73T7E7"/>
<dbReference type="PANTHER" id="PTHR43649">
    <property type="entry name" value="ARABINOSE-BINDING PROTEIN-RELATED"/>
    <property type="match status" value="1"/>
</dbReference>
<evidence type="ECO:0000256" key="7">
    <source>
        <dbReference type="SAM" id="SignalP"/>
    </source>
</evidence>
<dbReference type="Gene3D" id="3.40.190.10">
    <property type="entry name" value="Periplasmic binding protein-like II"/>
    <property type="match status" value="2"/>
</dbReference>
<comment type="caution">
    <text evidence="8">The sequence shown here is derived from an EMBL/GenBank/DDBJ whole genome shotgun (WGS) entry which is preliminary data.</text>
</comment>
<evidence type="ECO:0000313" key="9">
    <source>
        <dbReference type="Proteomes" id="UP000245412"/>
    </source>
</evidence>
<keyword evidence="1" id="KW-1003">Cell membrane</keyword>
<protein>
    <submittedName>
        <fullName evidence="8">Carbohydrate ABC transporter substrate-binding protein (CUT1 family)</fullName>
    </submittedName>
</protein>
<dbReference type="CDD" id="cd13585">
    <property type="entry name" value="PBP2_TMBP_like"/>
    <property type="match status" value="1"/>
</dbReference>
<evidence type="ECO:0000313" key="8">
    <source>
        <dbReference type="EMBL" id="PWJ77511.1"/>
    </source>
</evidence>
<dbReference type="PROSITE" id="PS51257">
    <property type="entry name" value="PROKAR_LIPOPROTEIN"/>
    <property type="match status" value="1"/>
</dbReference>
<evidence type="ECO:0000256" key="3">
    <source>
        <dbReference type="ARBA" id="ARBA00023136"/>
    </source>
</evidence>